<proteinExistence type="predicted"/>
<dbReference type="EMBL" id="CAADFW010000086">
    <property type="protein sequence ID" value="VFK63131.1"/>
    <property type="molecule type" value="Genomic_DNA"/>
</dbReference>
<name>A0A451AAR6_9GAMM</name>
<gene>
    <name evidence="1" type="ORF">BECKTC1821F_GA0114240_108612</name>
</gene>
<sequence length="87" mass="10220">MRDVLLRAGEDFRLKILWQITMECSEDPKTDAENEEKGWSHMIPEFLRDAWPRQKKVRPPAASARLFKILFANPAHFLELEPIIRSS</sequence>
<accession>A0A451AAR6</accession>
<protein>
    <submittedName>
        <fullName evidence="1">Uncharacterized protein</fullName>
    </submittedName>
</protein>
<evidence type="ECO:0000313" key="1">
    <source>
        <dbReference type="EMBL" id="VFK63131.1"/>
    </source>
</evidence>
<reference evidence="1" key="1">
    <citation type="submission" date="2019-02" db="EMBL/GenBank/DDBJ databases">
        <authorList>
            <person name="Gruber-Vodicka R. H."/>
            <person name="Seah K. B. B."/>
        </authorList>
    </citation>
    <scope>NUCLEOTIDE SEQUENCE</scope>
    <source>
        <strain evidence="1">BECK_BZ126</strain>
    </source>
</reference>
<organism evidence="1">
    <name type="scientific">Candidatus Kentrum sp. TC</name>
    <dbReference type="NCBI Taxonomy" id="2126339"/>
    <lineage>
        <taxon>Bacteria</taxon>
        <taxon>Pseudomonadati</taxon>
        <taxon>Pseudomonadota</taxon>
        <taxon>Gammaproteobacteria</taxon>
        <taxon>Candidatus Kentrum</taxon>
    </lineage>
</organism>
<dbReference type="AlphaFoldDB" id="A0A451AAR6"/>